<reference evidence="2" key="1">
    <citation type="submission" date="2019-12" db="EMBL/GenBank/DDBJ databases">
        <authorList>
            <person name="Scholes J."/>
        </authorList>
    </citation>
    <scope>NUCLEOTIDE SEQUENCE</scope>
</reference>
<dbReference type="PANTHER" id="PTHR31900">
    <property type="entry name" value="F-BOX/RNI SUPERFAMILY PROTEIN-RELATED"/>
    <property type="match status" value="1"/>
</dbReference>
<dbReference type="OrthoDB" id="1105302at2759"/>
<dbReference type="EMBL" id="CACSLK010003174">
    <property type="protein sequence ID" value="CAA0808503.1"/>
    <property type="molecule type" value="Genomic_DNA"/>
</dbReference>
<name>A0A9N7MEX6_STRHE</name>
<dbReference type="Pfam" id="PF24758">
    <property type="entry name" value="LRR_At5g56370"/>
    <property type="match status" value="1"/>
</dbReference>
<dbReference type="InterPro" id="IPR050232">
    <property type="entry name" value="FBL13/AtMIF1-like"/>
</dbReference>
<sequence>MDTLTLCNFKCSEYQLETWIMTAIVRGIRNLYLELKLDTIPRSFFNCKTIVDLKIDNNRAPLSAVDNVYLPSLKKFYVFNVVCENDDALPRFLSGCPSLEELNMKFTFVDEHDYVDCINISSPTMKTLELDIDRSSGSNIEYRITINAPALRYLQVDEYALECITIPITMISLVEAEIQLENNSLLHLKANYNSTVVKFLHSLRYVKCLMISVWEFEEVCFDSSVS</sequence>
<organism evidence="2 3">
    <name type="scientific">Striga hermonthica</name>
    <name type="common">Purple witchweed</name>
    <name type="synonym">Buchnera hermonthica</name>
    <dbReference type="NCBI Taxonomy" id="68872"/>
    <lineage>
        <taxon>Eukaryota</taxon>
        <taxon>Viridiplantae</taxon>
        <taxon>Streptophyta</taxon>
        <taxon>Embryophyta</taxon>
        <taxon>Tracheophyta</taxon>
        <taxon>Spermatophyta</taxon>
        <taxon>Magnoliopsida</taxon>
        <taxon>eudicotyledons</taxon>
        <taxon>Gunneridae</taxon>
        <taxon>Pentapetalae</taxon>
        <taxon>asterids</taxon>
        <taxon>lamiids</taxon>
        <taxon>Lamiales</taxon>
        <taxon>Orobanchaceae</taxon>
        <taxon>Buchnereae</taxon>
        <taxon>Striga</taxon>
    </lineage>
</organism>
<evidence type="ECO:0000313" key="2">
    <source>
        <dbReference type="EMBL" id="CAA0808503.1"/>
    </source>
</evidence>
<evidence type="ECO:0000313" key="3">
    <source>
        <dbReference type="Proteomes" id="UP001153555"/>
    </source>
</evidence>
<gene>
    <name evidence="2" type="ORF">SHERM_10738</name>
</gene>
<accession>A0A9N7MEX6</accession>
<protein>
    <submittedName>
        <fullName evidence="2">F-box/FBD/LRR-repeat protein</fullName>
    </submittedName>
</protein>
<proteinExistence type="predicted"/>
<dbReference type="PANTHER" id="PTHR31900:SF34">
    <property type="entry name" value="EMB|CAB62440.1-RELATED"/>
    <property type="match status" value="1"/>
</dbReference>
<dbReference type="AlphaFoldDB" id="A0A9N7MEX6"/>
<dbReference type="Gene3D" id="3.80.10.10">
    <property type="entry name" value="Ribonuclease Inhibitor"/>
    <property type="match status" value="1"/>
</dbReference>
<comment type="caution">
    <text evidence="2">The sequence shown here is derived from an EMBL/GenBank/DDBJ whole genome shotgun (WGS) entry which is preliminary data.</text>
</comment>
<dbReference type="InterPro" id="IPR055411">
    <property type="entry name" value="LRR_FXL15/At3g58940/PEG3-like"/>
</dbReference>
<feature type="domain" description="F-box/LRR-repeat protein 15/At3g58940/PEG3-like LRR" evidence="1">
    <location>
        <begin position="16"/>
        <end position="161"/>
    </location>
</feature>
<dbReference type="InterPro" id="IPR032675">
    <property type="entry name" value="LRR_dom_sf"/>
</dbReference>
<dbReference type="Proteomes" id="UP001153555">
    <property type="component" value="Unassembled WGS sequence"/>
</dbReference>
<dbReference type="SUPFAM" id="SSF52047">
    <property type="entry name" value="RNI-like"/>
    <property type="match status" value="1"/>
</dbReference>
<evidence type="ECO:0000259" key="1">
    <source>
        <dbReference type="Pfam" id="PF24758"/>
    </source>
</evidence>
<keyword evidence="3" id="KW-1185">Reference proteome</keyword>